<protein>
    <recommendedName>
        <fullName evidence="3">Serine-rich protein-related</fullName>
    </recommendedName>
</protein>
<evidence type="ECO:0000256" key="1">
    <source>
        <dbReference type="SAM" id="MobiDB-lite"/>
    </source>
</evidence>
<feature type="compositionally biased region" description="Low complexity" evidence="1">
    <location>
        <begin position="1"/>
        <end position="21"/>
    </location>
</feature>
<dbReference type="STRING" id="3983.A0A2C9W2S7"/>
<dbReference type="OMA" id="YANSTAH"/>
<dbReference type="PANTHER" id="PTHR33132:SF132">
    <property type="entry name" value="SERINE-RICH PROTEIN"/>
    <property type="match status" value="1"/>
</dbReference>
<evidence type="ECO:0000313" key="2">
    <source>
        <dbReference type="EMBL" id="OAY52741.1"/>
    </source>
</evidence>
<name>A0A2C9W2S7_MANES</name>
<gene>
    <name evidence="2" type="ORF">MANES_04G107300</name>
</gene>
<reference evidence="2" key="1">
    <citation type="submission" date="2016-02" db="EMBL/GenBank/DDBJ databases">
        <title>WGS assembly of Manihot esculenta.</title>
        <authorList>
            <person name="Bredeson J.V."/>
            <person name="Prochnik S.E."/>
            <person name="Lyons J.B."/>
            <person name="Schmutz J."/>
            <person name="Grimwood J."/>
            <person name="Vrebalov J."/>
            <person name="Bart R.S."/>
            <person name="Amuge T."/>
            <person name="Ferguson M.E."/>
            <person name="Green R."/>
            <person name="Putnam N."/>
            <person name="Stites J."/>
            <person name="Rounsley S."/>
            <person name="Rokhsar D.S."/>
        </authorList>
    </citation>
    <scope>NUCLEOTIDE SEQUENCE [LARGE SCALE GENOMIC DNA]</scope>
    <source>
        <tissue evidence="2">Leaf</tissue>
    </source>
</reference>
<dbReference type="PANTHER" id="PTHR33132">
    <property type="entry name" value="OSJNBB0118P14.9 PROTEIN"/>
    <property type="match status" value="1"/>
</dbReference>
<organism evidence="2">
    <name type="scientific">Manihot esculenta</name>
    <name type="common">Cassava</name>
    <name type="synonym">Jatropha manihot</name>
    <dbReference type="NCBI Taxonomy" id="3983"/>
    <lineage>
        <taxon>Eukaryota</taxon>
        <taxon>Viridiplantae</taxon>
        <taxon>Streptophyta</taxon>
        <taxon>Embryophyta</taxon>
        <taxon>Tracheophyta</taxon>
        <taxon>Spermatophyta</taxon>
        <taxon>Magnoliopsida</taxon>
        <taxon>eudicotyledons</taxon>
        <taxon>Gunneridae</taxon>
        <taxon>Pentapetalae</taxon>
        <taxon>rosids</taxon>
        <taxon>fabids</taxon>
        <taxon>Malpighiales</taxon>
        <taxon>Euphorbiaceae</taxon>
        <taxon>Crotonoideae</taxon>
        <taxon>Manihoteae</taxon>
        <taxon>Manihot</taxon>
    </lineage>
</organism>
<feature type="region of interest" description="Disordered" evidence="1">
    <location>
        <begin position="1"/>
        <end position="32"/>
    </location>
</feature>
<accession>A0A2C9W2S7</accession>
<sequence length="120" mass="13120">MATKSSSSSSTRRTCLCSPTTHPGSFKCSPHRNSRGIYANSTAHINRMEPSSLSKTATTTASSKSKNMVMMASKANVIKAFLMQIIKPSSHDLQRRRNFKPKPTRFCPLNGNGHYGVTVS</sequence>
<dbReference type="EMBL" id="CM004390">
    <property type="protein sequence ID" value="OAY52741.1"/>
    <property type="molecule type" value="Genomic_DNA"/>
</dbReference>
<evidence type="ECO:0008006" key="3">
    <source>
        <dbReference type="Google" id="ProtNLM"/>
    </source>
</evidence>
<dbReference type="AlphaFoldDB" id="A0A2C9W2S7"/>
<proteinExistence type="predicted"/>